<accession>A0ABP5WVV8</accession>
<proteinExistence type="predicted"/>
<keyword evidence="1" id="KW-0233">DNA recombination</keyword>
<dbReference type="SUPFAM" id="SSF56349">
    <property type="entry name" value="DNA breaking-rejoining enzymes"/>
    <property type="match status" value="1"/>
</dbReference>
<dbReference type="EMBL" id="BAAARW010000022">
    <property type="protein sequence ID" value="GAA2437709.1"/>
    <property type="molecule type" value="Genomic_DNA"/>
</dbReference>
<evidence type="ECO:0000259" key="2">
    <source>
        <dbReference type="PROSITE" id="PS51898"/>
    </source>
</evidence>
<keyword evidence="4" id="KW-1185">Reference proteome</keyword>
<organism evidence="3 4">
    <name type="scientific">Actinomadura vinacea</name>
    <dbReference type="NCBI Taxonomy" id="115336"/>
    <lineage>
        <taxon>Bacteria</taxon>
        <taxon>Bacillati</taxon>
        <taxon>Actinomycetota</taxon>
        <taxon>Actinomycetes</taxon>
        <taxon>Streptosporangiales</taxon>
        <taxon>Thermomonosporaceae</taxon>
        <taxon>Actinomadura</taxon>
    </lineage>
</organism>
<reference evidence="4" key="1">
    <citation type="journal article" date="2019" name="Int. J. Syst. Evol. Microbiol.">
        <title>The Global Catalogue of Microorganisms (GCM) 10K type strain sequencing project: providing services to taxonomists for standard genome sequencing and annotation.</title>
        <authorList>
            <consortium name="The Broad Institute Genomics Platform"/>
            <consortium name="The Broad Institute Genome Sequencing Center for Infectious Disease"/>
            <person name="Wu L."/>
            <person name="Ma J."/>
        </authorList>
    </citation>
    <scope>NUCLEOTIDE SEQUENCE [LARGE SCALE GENOMIC DNA]</scope>
    <source>
        <strain evidence="4">JCM 3325</strain>
    </source>
</reference>
<evidence type="ECO:0000313" key="3">
    <source>
        <dbReference type="EMBL" id="GAA2437709.1"/>
    </source>
</evidence>
<dbReference type="Proteomes" id="UP001501231">
    <property type="component" value="Unassembled WGS sequence"/>
</dbReference>
<evidence type="ECO:0000313" key="4">
    <source>
        <dbReference type="Proteomes" id="UP001501231"/>
    </source>
</evidence>
<dbReference type="Gene3D" id="1.10.443.10">
    <property type="entry name" value="Intergrase catalytic core"/>
    <property type="match status" value="1"/>
</dbReference>
<gene>
    <name evidence="3" type="ORF">GCM10010191_60850</name>
</gene>
<dbReference type="InterPro" id="IPR013762">
    <property type="entry name" value="Integrase-like_cat_sf"/>
</dbReference>
<evidence type="ECO:0000256" key="1">
    <source>
        <dbReference type="ARBA" id="ARBA00023172"/>
    </source>
</evidence>
<dbReference type="PROSITE" id="PS51898">
    <property type="entry name" value="TYR_RECOMBINASE"/>
    <property type="match status" value="1"/>
</dbReference>
<dbReference type="InterPro" id="IPR002104">
    <property type="entry name" value="Integrase_catalytic"/>
</dbReference>
<dbReference type="InterPro" id="IPR011010">
    <property type="entry name" value="DNA_brk_join_enz"/>
</dbReference>
<dbReference type="Pfam" id="PF00589">
    <property type="entry name" value="Phage_integrase"/>
    <property type="match status" value="1"/>
</dbReference>
<comment type="caution">
    <text evidence="3">The sequence shown here is derived from an EMBL/GenBank/DDBJ whole genome shotgun (WGS) entry which is preliminary data.</text>
</comment>
<name>A0ABP5WVV8_9ACTN</name>
<feature type="domain" description="Tyr recombinase" evidence="2">
    <location>
        <begin position="1"/>
        <end position="144"/>
    </location>
</feature>
<dbReference type="RefSeq" id="WP_344593540.1">
    <property type="nucleotide sequence ID" value="NZ_BAAARW010000022.1"/>
</dbReference>
<protein>
    <recommendedName>
        <fullName evidence="2">Tyr recombinase domain-containing protein</fullName>
    </recommendedName>
</protein>
<sequence>MTGFAVYVWRSVRTHGDTKTKGSRRTLELPDEAVDAPRKHHARQASQRLKAGEAWKNTNLVFCSRTRTPLDPGHVRRGFRLITKKADIGENWTPRGLRHSFVSIMSDSGVPIADLVGHAGTAVTEKVYRHQLRPVINEGAATMNAVFGRHKSA</sequence>